<organism evidence="2 3">
    <name type="scientific">Costertonia aggregata</name>
    <dbReference type="NCBI Taxonomy" id="343403"/>
    <lineage>
        <taxon>Bacteria</taxon>
        <taxon>Pseudomonadati</taxon>
        <taxon>Bacteroidota</taxon>
        <taxon>Flavobacteriia</taxon>
        <taxon>Flavobacteriales</taxon>
        <taxon>Flavobacteriaceae</taxon>
        <taxon>Costertonia</taxon>
    </lineage>
</organism>
<dbReference type="KEGG" id="cagg:HYG79_12205"/>
<keyword evidence="1" id="KW-0732">Signal</keyword>
<keyword evidence="3" id="KW-1185">Reference proteome</keyword>
<dbReference type="EMBL" id="CP058595">
    <property type="protein sequence ID" value="QLG46076.1"/>
    <property type="molecule type" value="Genomic_DNA"/>
</dbReference>
<feature type="signal peptide" evidence="1">
    <location>
        <begin position="1"/>
        <end position="22"/>
    </location>
</feature>
<proteinExistence type="predicted"/>
<evidence type="ECO:0000313" key="2">
    <source>
        <dbReference type="EMBL" id="QLG46076.1"/>
    </source>
</evidence>
<sequence>MRHTMACFLLVQFFFQSVTAQAPSNYNADNESFGMQPALQYAFQQLNSKSLKNLDKTNIKGSPFYREGFVKGLIYSQDGLEGQGFMRYDGYNDEVQLKSSTTDTTIFKLTQSKDLHCILGKEKVVYRKYFDKNDEVVEGHLFELVRSDDIVLYERRMKKYKEGKEATTSFELPVANRFVLQTELYYSNQKDKEIRFLKPSKKKVLDLFKTEDKIKNDKLKKFISGNRLNYKDARDVVQIFYYYDNL</sequence>
<dbReference type="AlphaFoldDB" id="A0A7H9ARN0"/>
<evidence type="ECO:0000313" key="3">
    <source>
        <dbReference type="Proteomes" id="UP000509302"/>
    </source>
</evidence>
<gene>
    <name evidence="2" type="ORF">HYG79_12205</name>
</gene>
<dbReference type="RefSeq" id="WP_179242362.1">
    <property type="nucleotide sequence ID" value="NZ_CP058595.1"/>
</dbReference>
<accession>A0A7H9ARN0</accession>
<name>A0A7H9ARN0_9FLAO</name>
<reference evidence="2 3" key="1">
    <citation type="journal article" date="2006" name="Int. J. Syst. Evol. Microbiol.">
        <title>Costertonia aggregata gen. nov., sp. nov., a mesophilic marine bacterium of the family Flavobacteriaceae, isolated from a mature biofilm.</title>
        <authorList>
            <person name="Kwon K.K."/>
            <person name="Lee Y.K."/>
            <person name="Lee H.K."/>
        </authorList>
    </citation>
    <scope>NUCLEOTIDE SEQUENCE [LARGE SCALE GENOMIC DNA]</scope>
    <source>
        <strain evidence="2 3">KCCM 42265</strain>
    </source>
</reference>
<protein>
    <submittedName>
        <fullName evidence="2">Uncharacterized protein</fullName>
    </submittedName>
</protein>
<dbReference type="Proteomes" id="UP000509302">
    <property type="component" value="Chromosome"/>
</dbReference>
<evidence type="ECO:0000256" key="1">
    <source>
        <dbReference type="SAM" id="SignalP"/>
    </source>
</evidence>
<feature type="chain" id="PRO_5028980648" evidence="1">
    <location>
        <begin position="23"/>
        <end position="246"/>
    </location>
</feature>